<gene>
    <name evidence="8" type="ORF">B5L96_14330</name>
</gene>
<sequence length="247" mass="26852">MYQLFRLLQRTLLVSGLLIAAVQHVYAADGGISLSRTRIIFTSADKAQTLSMKNNGPRPYLVQSAIITAPDSRELAPFISTPPLFRLEANSQSAIRILRSGDAALPVDRESVFYFTAIAVPATDKPNQGHDATMSARLSVGIQNTIKLFYRPVGLAMTAEEAGGKLTFQQQNGKIQVNNPTPYYLTFSRLAFDGTDVNVREGVSMIAPFSQAIYPAKGMVRQAQWSVINDYGGSSKLYQSAVQGGGK</sequence>
<reference evidence="8 9" key="1">
    <citation type="submission" date="2017-03" db="EMBL/GenBank/DDBJ databases">
        <authorList>
            <person name="Fouts D."/>
            <person name="Stalin M.J."/>
            <person name="Chen L."/>
            <person name="Wright M."/>
            <person name="Sutton G."/>
            <person name="Nguyen K."/>
            <person name="Vanduin D."/>
            <person name="Rojas L."/>
            <person name="Hujer A."/>
            <person name="Hujer K."/>
            <person name="Bonomo R."/>
            <person name="Kreiswirth B."/>
            <person name="Adams M."/>
        </authorList>
    </citation>
    <scope>NUCLEOTIDE SEQUENCE [LARGE SCALE GENOMIC DNA]</scope>
    <source>
        <strain evidence="8 9">39383</strain>
    </source>
</reference>
<comment type="subcellular location">
    <subcellularLocation>
        <location evidence="1">Periplasm</location>
    </subcellularLocation>
</comment>
<dbReference type="RefSeq" id="WP_064177571.1">
    <property type="nucleotide sequence ID" value="NZ_CAAGTK010000002.1"/>
</dbReference>
<evidence type="ECO:0000313" key="9">
    <source>
        <dbReference type="Proteomes" id="UP000196447"/>
    </source>
</evidence>
<dbReference type="InterPro" id="IPR008962">
    <property type="entry name" value="PapD-like_sf"/>
</dbReference>
<dbReference type="InterPro" id="IPR016148">
    <property type="entry name" value="Pili_assmbl_chaperone_C"/>
</dbReference>
<protein>
    <submittedName>
        <fullName evidence="8">Uncharacterized protein</fullName>
    </submittedName>
</protein>
<evidence type="ECO:0000259" key="6">
    <source>
        <dbReference type="Pfam" id="PF00345"/>
    </source>
</evidence>
<organism evidence="8 9">
    <name type="scientific">Klebsiella pneumoniae</name>
    <dbReference type="NCBI Taxonomy" id="573"/>
    <lineage>
        <taxon>Bacteria</taxon>
        <taxon>Pseudomonadati</taxon>
        <taxon>Pseudomonadota</taxon>
        <taxon>Gammaproteobacteria</taxon>
        <taxon>Enterobacterales</taxon>
        <taxon>Enterobacteriaceae</taxon>
        <taxon>Klebsiella/Raoultella group</taxon>
        <taxon>Klebsiella</taxon>
        <taxon>Klebsiella pneumoniae complex</taxon>
    </lineage>
</organism>
<evidence type="ECO:0000256" key="2">
    <source>
        <dbReference type="ARBA" id="ARBA00007399"/>
    </source>
</evidence>
<name>A0A422ZRV7_KLEPN</name>
<evidence type="ECO:0000313" key="8">
    <source>
        <dbReference type="EMBL" id="OVF70867.1"/>
    </source>
</evidence>
<dbReference type="PANTHER" id="PTHR30251:SF2">
    <property type="entry name" value="FIMBRIAL CHAPERONE YADV-RELATED"/>
    <property type="match status" value="1"/>
</dbReference>
<dbReference type="Gene3D" id="2.60.40.10">
    <property type="entry name" value="Immunoglobulins"/>
    <property type="match status" value="2"/>
</dbReference>
<dbReference type="PRINTS" id="PR00969">
    <property type="entry name" value="CHAPERONPILI"/>
</dbReference>
<evidence type="ECO:0000256" key="1">
    <source>
        <dbReference type="ARBA" id="ARBA00004418"/>
    </source>
</evidence>
<dbReference type="PANTHER" id="PTHR30251">
    <property type="entry name" value="PILUS ASSEMBLY CHAPERONE"/>
    <property type="match status" value="1"/>
</dbReference>
<evidence type="ECO:0000256" key="5">
    <source>
        <dbReference type="ARBA" id="ARBA00023186"/>
    </source>
</evidence>
<proteinExistence type="inferred from homology"/>
<evidence type="ECO:0000259" key="7">
    <source>
        <dbReference type="Pfam" id="PF02753"/>
    </source>
</evidence>
<dbReference type="InterPro" id="IPR001829">
    <property type="entry name" value="Pili_assmbl_chaperone_bac"/>
</dbReference>
<evidence type="ECO:0000256" key="3">
    <source>
        <dbReference type="ARBA" id="ARBA00022729"/>
    </source>
</evidence>
<dbReference type="SUPFAM" id="SSF49354">
    <property type="entry name" value="PapD-like"/>
    <property type="match status" value="1"/>
</dbReference>
<keyword evidence="5" id="KW-0143">Chaperone</keyword>
<dbReference type="GO" id="GO:0071555">
    <property type="term" value="P:cell wall organization"/>
    <property type="evidence" value="ECO:0007669"/>
    <property type="project" value="InterPro"/>
</dbReference>
<keyword evidence="3" id="KW-0732">Signal</keyword>
<feature type="domain" description="Pili assembly chaperone N-terminal" evidence="6">
    <location>
        <begin position="31"/>
        <end position="155"/>
    </location>
</feature>
<accession>A0A422ZRV7</accession>
<dbReference type="Pfam" id="PF02753">
    <property type="entry name" value="PapD_C"/>
    <property type="match status" value="1"/>
</dbReference>
<comment type="caution">
    <text evidence="8">The sequence shown here is derived from an EMBL/GenBank/DDBJ whole genome shotgun (WGS) entry which is preliminary data.</text>
</comment>
<dbReference type="InterPro" id="IPR050643">
    <property type="entry name" value="Periplasmic_pilus_chap"/>
</dbReference>
<comment type="similarity">
    <text evidence="2">Belongs to the periplasmic pilus chaperone family.</text>
</comment>
<dbReference type="InterPro" id="IPR013783">
    <property type="entry name" value="Ig-like_fold"/>
</dbReference>
<keyword evidence="4" id="KW-0574">Periplasm</keyword>
<dbReference type="SUPFAM" id="SSF49584">
    <property type="entry name" value="Periplasmic chaperone C-domain"/>
    <property type="match status" value="1"/>
</dbReference>
<evidence type="ECO:0000256" key="4">
    <source>
        <dbReference type="ARBA" id="ARBA00022764"/>
    </source>
</evidence>
<feature type="domain" description="Pili assembly chaperone C-terminal" evidence="7">
    <location>
        <begin position="177"/>
        <end position="235"/>
    </location>
</feature>
<dbReference type="InterPro" id="IPR036316">
    <property type="entry name" value="Pili_assmbl_chap_C_dom_sf"/>
</dbReference>
<dbReference type="AlphaFoldDB" id="A0A422ZRV7"/>
<dbReference type="GO" id="GO:0030288">
    <property type="term" value="C:outer membrane-bounded periplasmic space"/>
    <property type="evidence" value="ECO:0007669"/>
    <property type="project" value="InterPro"/>
</dbReference>
<dbReference type="Pfam" id="PF00345">
    <property type="entry name" value="PapD_N"/>
    <property type="match status" value="1"/>
</dbReference>
<dbReference type="InterPro" id="IPR016147">
    <property type="entry name" value="Pili_assmbl_chaperone_N"/>
</dbReference>
<dbReference type="EMBL" id="NDBK01000064">
    <property type="protein sequence ID" value="OVF70867.1"/>
    <property type="molecule type" value="Genomic_DNA"/>
</dbReference>
<dbReference type="Proteomes" id="UP000196447">
    <property type="component" value="Unassembled WGS sequence"/>
</dbReference>